<dbReference type="EMBL" id="QAOG01000001">
    <property type="protein sequence ID" value="PTQ62029.1"/>
    <property type="molecule type" value="Genomic_DNA"/>
</dbReference>
<keyword evidence="2" id="KW-1185">Reference proteome</keyword>
<sequence length="60" mass="6616">MQDAWKQAFALMADHGQRGACQIVASGMQKTPSGQPEQFRQWEVLADCLNAVADASRTKH</sequence>
<accession>A0A2T5GRT1</accession>
<reference evidence="1 2" key="1">
    <citation type="submission" date="2018-04" db="EMBL/GenBank/DDBJ databases">
        <title>Genomic Encyclopedia of Type Strains, Phase III (KMG-III): the genomes of soil and plant-associated and newly described type strains.</title>
        <authorList>
            <person name="Whitman W."/>
        </authorList>
    </citation>
    <scope>NUCLEOTIDE SEQUENCE [LARGE SCALE GENOMIC DNA]</scope>
    <source>
        <strain evidence="1 2">MA101b</strain>
    </source>
</reference>
<dbReference type="AlphaFoldDB" id="A0A2T5GRT1"/>
<gene>
    <name evidence="1" type="ORF">C8J26_0301</name>
</gene>
<evidence type="ECO:0000313" key="2">
    <source>
        <dbReference type="Proteomes" id="UP000244189"/>
    </source>
</evidence>
<protein>
    <submittedName>
        <fullName evidence="1">Uncharacterized protein</fullName>
    </submittedName>
</protein>
<comment type="caution">
    <text evidence="1">The sequence shown here is derived from an EMBL/GenBank/DDBJ whole genome shotgun (WGS) entry which is preliminary data.</text>
</comment>
<evidence type="ECO:0000313" key="1">
    <source>
        <dbReference type="EMBL" id="PTQ62029.1"/>
    </source>
</evidence>
<organism evidence="1 2">
    <name type="scientific">Sphingomonas aurantiaca</name>
    <dbReference type="NCBI Taxonomy" id="185949"/>
    <lineage>
        <taxon>Bacteria</taxon>
        <taxon>Pseudomonadati</taxon>
        <taxon>Pseudomonadota</taxon>
        <taxon>Alphaproteobacteria</taxon>
        <taxon>Sphingomonadales</taxon>
        <taxon>Sphingomonadaceae</taxon>
        <taxon>Sphingomonas</taxon>
    </lineage>
</organism>
<dbReference type="Proteomes" id="UP000244189">
    <property type="component" value="Unassembled WGS sequence"/>
</dbReference>
<proteinExistence type="predicted"/>
<name>A0A2T5GRT1_9SPHN</name>